<dbReference type="InterPro" id="IPR006640">
    <property type="entry name" value="SprT-like_domain"/>
</dbReference>
<dbReference type="EMBL" id="AP028922">
    <property type="protein sequence ID" value="BET02835.1"/>
    <property type="molecule type" value="Genomic_DNA"/>
</dbReference>
<keyword evidence="4" id="KW-1185">Reference proteome</keyword>
<feature type="compositionally biased region" description="Pro residues" evidence="1">
    <location>
        <begin position="198"/>
        <end position="207"/>
    </location>
</feature>
<dbReference type="PANTHER" id="PTHR23099">
    <property type="entry name" value="TRANSCRIPTIONAL REGULATOR"/>
    <property type="match status" value="1"/>
</dbReference>
<feature type="region of interest" description="Disordered" evidence="1">
    <location>
        <begin position="190"/>
        <end position="211"/>
    </location>
</feature>
<feature type="region of interest" description="Disordered" evidence="1">
    <location>
        <begin position="133"/>
        <end position="161"/>
    </location>
</feature>
<sequence length="594" mass="67791">MMRRCSFAWDSHKSALIEIDSSDSDDDVSILRRRPARKSANSEHTTRRNRFRISSEESSASDVIIDSDEEVKNAATPRKLVGLILPRFSYDTPDKTTALKTDKLLRDISNICGTPFKSKTKLSDLTVSSVENAKTDTGNTGAKSTNRRSKGSSGKRSLEEKKIDNDRLFDQLIGRNSPNNDEVSIDATEAKADLRKPPNAPALPIAPTPLENSMFKVPKNNVFKKQREVSNRIKNPADSKILFKRSDDSDSSNTCSSRENLDKLCRLPEVDDLFVTKETPQIEVKSDEDVDFYTKPRSPPVRRKRGKAKEFTFSDWKDVLDEIGGCNKKDRELGFIGSLDDTINGYSRHPKATFFKDKFAKEKENLTKLLFRIFNDKVFDGQLPEDMEIEWSGRLTTSAGITHLSRKYVNREYQHLSSITLSKAIVTTTARLRDTLIHEMCHAAVWLIDRKKDGHGPYWKAWTRRARIAFPDLKPIGTTHTYSRAFKYHWECVECGYTLGRMSKSFDTEKFRCGRCRGRFQLKEDPSKSNRKPRNNVFANFVKENYASVKKCNSACTHKEIMKLISQRYKDQNKLASNADDLDAIEDDDVLCLD</sequence>
<accession>A0ABN7BEN7</accession>
<proteinExistence type="predicted"/>
<feature type="region of interest" description="Disordered" evidence="1">
    <location>
        <begin position="34"/>
        <end position="53"/>
    </location>
</feature>
<evidence type="ECO:0000256" key="1">
    <source>
        <dbReference type="SAM" id="MobiDB-lite"/>
    </source>
</evidence>
<name>A0ABN7BEN7_9HEMI</name>
<dbReference type="SMART" id="SM00731">
    <property type="entry name" value="SprT"/>
    <property type="match status" value="1"/>
</dbReference>
<dbReference type="Pfam" id="PF17283">
    <property type="entry name" value="Zn_ribbon_SprT"/>
    <property type="match status" value="1"/>
</dbReference>
<dbReference type="Pfam" id="PF10263">
    <property type="entry name" value="SprT-like"/>
    <property type="match status" value="1"/>
</dbReference>
<feature type="region of interest" description="Disordered" evidence="1">
    <location>
        <begin position="227"/>
        <end position="258"/>
    </location>
</feature>
<evidence type="ECO:0000259" key="2">
    <source>
        <dbReference type="SMART" id="SM00731"/>
    </source>
</evidence>
<evidence type="ECO:0000313" key="4">
    <source>
        <dbReference type="Proteomes" id="UP001307889"/>
    </source>
</evidence>
<reference evidence="3 4" key="1">
    <citation type="submission" date="2023-09" db="EMBL/GenBank/DDBJ databases">
        <title>Nesidiocoris tenuis whole genome shotgun sequence.</title>
        <authorList>
            <person name="Shibata T."/>
            <person name="Shimoda M."/>
            <person name="Kobayashi T."/>
            <person name="Uehara T."/>
        </authorList>
    </citation>
    <scope>NUCLEOTIDE SEQUENCE [LARGE SCALE GENOMIC DNA]</scope>
    <source>
        <strain evidence="3 4">Japan</strain>
    </source>
</reference>
<dbReference type="InterPro" id="IPR035240">
    <property type="entry name" value="SprT_Zn_ribbon"/>
</dbReference>
<evidence type="ECO:0000313" key="3">
    <source>
        <dbReference type="EMBL" id="BET02835.1"/>
    </source>
</evidence>
<gene>
    <name evidence="3" type="ORF">NTJ_15653</name>
</gene>
<feature type="compositionally biased region" description="Basic and acidic residues" evidence="1">
    <location>
        <begin position="227"/>
        <end position="237"/>
    </location>
</feature>
<feature type="domain" description="SprT-like" evidence="2">
    <location>
        <begin position="364"/>
        <end position="523"/>
    </location>
</feature>
<dbReference type="PANTHER" id="PTHR23099:SF0">
    <property type="entry name" value="GERM CELL NUCLEAR ACIDIC PROTEIN"/>
    <property type="match status" value="1"/>
</dbReference>
<organism evidence="3 4">
    <name type="scientific">Nesidiocoris tenuis</name>
    <dbReference type="NCBI Taxonomy" id="355587"/>
    <lineage>
        <taxon>Eukaryota</taxon>
        <taxon>Metazoa</taxon>
        <taxon>Ecdysozoa</taxon>
        <taxon>Arthropoda</taxon>
        <taxon>Hexapoda</taxon>
        <taxon>Insecta</taxon>
        <taxon>Pterygota</taxon>
        <taxon>Neoptera</taxon>
        <taxon>Paraneoptera</taxon>
        <taxon>Hemiptera</taxon>
        <taxon>Heteroptera</taxon>
        <taxon>Panheteroptera</taxon>
        <taxon>Cimicomorpha</taxon>
        <taxon>Miridae</taxon>
        <taxon>Dicyphina</taxon>
        <taxon>Nesidiocoris</taxon>
    </lineage>
</organism>
<feature type="compositionally biased region" description="Polar residues" evidence="1">
    <location>
        <begin position="133"/>
        <end position="142"/>
    </location>
</feature>
<protein>
    <submittedName>
        <fullName evidence="3">SprT-like family</fullName>
    </submittedName>
</protein>
<dbReference type="CDD" id="cd00084">
    <property type="entry name" value="HMG-box_SF"/>
    <property type="match status" value="1"/>
</dbReference>
<dbReference type="Proteomes" id="UP001307889">
    <property type="component" value="Chromosome 14"/>
</dbReference>